<organism evidence="2 3">
    <name type="scientific">Rice yellow stunt virus</name>
    <name type="common">RYSV</name>
    <name type="synonym">Rice transitory yellowing virus</name>
    <dbReference type="NCBI Taxonomy" id="59380"/>
    <lineage>
        <taxon>Viruses</taxon>
        <taxon>Riboviria</taxon>
        <taxon>Orthornavirae</taxon>
        <taxon>Negarnaviricota</taxon>
        <taxon>Haploviricotina</taxon>
        <taxon>Monjiviricetes</taxon>
        <taxon>Mononegavirales</taxon>
        <taxon>Rhabdoviridae</taxon>
        <taxon>Betarhabdovirinae</taxon>
        <taxon>Alphanucleorhabdovirus</taxon>
        <taxon>Alphanucleorhabdovirus oryzae</taxon>
    </lineage>
</organism>
<proteinExistence type="predicted"/>
<keyword evidence="1" id="KW-0472">Membrane</keyword>
<dbReference type="Proteomes" id="UP000180723">
    <property type="component" value="Segment"/>
</dbReference>
<keyword evidence="1" id="KW-0812">Transmembrane</keyword>
<reference evidence="2 3" key="1">
    <citation type="journal article" date="2010" name="Arch. Virol.">
        <title>Complete sequence analysis of rice transitory yellowing virus and its comparison to rice yellow stunt virus.</title>
        <authorList>
            <person name="Hiraguri A."/>
            <person name="Hibino H."/>
            <person name="Hayashi T."/>
            <person name="Shimizu T."/>
            <person name="Uehara-Ichiki T."/>
            <person name="Omura T."/>
            <person name="Sasaya T."/>
        </authorList>
    </citation>
    <scope>NUCLEOTIDE SEQUENCE [LARGE SCALE GENOMIC DNA]</scope>
</reference>
<evidence type="ECO:0000256" key="1">
    <source>
        <dbReference type="SAM" id="Phobius"/>
    </source>
</evidence>
<dbReference type="EMBL" id="AB516283">
    <property type="protein sequence ID" value="BAI79330.1"/>
    <property type="molecule type" value="Viral_cRNA"/>
</dbReference>
<evidence type="ECO:0000313" key="3">
    <source>
        <dbReference type="Proteomes" id="UP000180723"/>
    </source>
</evidence>
<accession>D3KU75</accession>
<organismHost>
    <name type="scientific">Oryza sativa</name>
    <name type="common">Rice</name>
    <dbReference type="NCBI Taxonomy" id="4530"/>
</organismHost>
<evidence type="ECO:0000313" key="2">
    <source>
        <dbReference type="EMBL" id="BAI79330.1"/>
    </source>
</evidence>
<gene>
    <name evidence="2" type="primary">G</name>
</gene>
<protein>
    <submittedName>
        <fullName evidence="2">Glycoprotein</fullName>
    </submittedName>
</protein>
<sequence length="692" mass="78144">MVLIIKTLNNSIHITFHTILVLIMNIIKRAGVFIGLVYFTVLLIIYGEHIVRSYATEDCMPAGLYYYAEGAAYTNLPVCKDEPKSSYKGTELFPTSPNIDKPLRMTTNIMVHPISSTSDLGPMDVPPDMYPMYSCPNLSNSSPLPLWYGSCINSCQITSSKETMAVTVWAINSTVDIIMGYKLTTFFETKFSHVGPFGGCSISLVGSEPRSAPEALISGWRSKILSQGNIQDAAWYLYNDPECNYFSDIYSSGFFVRIDRIKLTVLIDAVGNLYLSDLVAGSYDSYDKGFATHGNNVWIWDTDRVKVDNNCYFKQTDDTYCDYDNTTGYILCKTIGVSFSSELQTQVESPCAGHLNISTDGVIYRLEGTADTPSTQDRLSSILKNNVNLGMESLISLINDVFTNIESSYCTGMCDLMEVILSNYPTATTVLETPIGPWLPITTNGHTVMTACSSDPNWVIKTPVSYCYSKKMIKVVNKDTMREAWWRIVNSYIILNETCTDENTTSFNLVKERMELRQDITYSFWRGDLIVSYPYNKSRWITYKDEKIQRSSKWFDKLLPLRYNHPITLDNITMELINHTRDIYDVHVYPSQGSTSKRPMSDVIGRVGAAGSNLIKHLVKGIGETFFWVTQHIELICDILIIIVCVVIGYYVVLKPILYITMRGREKQQPVIVMRDEGRSHLFSRSTATNAL</sequence>
<name>D3KU75_RYSV</name>
<keyword evidence="1" id="KW-1133">Transmembrane helix</keyword>
<feature type="transmembrane region" description="Helical" evidence="1">
    <location>
        <begin position="30"/>
        <end position="47"/>
    </location>
</feature>
<feature type="transmembrane region" description="Helical" evidence="1">
    <location>
        <begin position="639"/>
        <end position="660"/>
    </location>
</feature>